<dbReference type="Pfam" id="PF03797">
    <property type="entry name" value="Autotransporter"/>
    <property type="match status" value="1"/>
</dbReference>
<organism evidence="4">
    <name type="scientific">Rickettsia oklahomensis</name>
    <dbReference type="NCBI Taxonomy" id="3141789"/>
    <lineage>
        <taxon>Bacteria</taxon>
        <taxon>Pseudomonadati</taxon>
        <taxon>Pseudomonadota</taxon>
        <taxon>Alphaproteobacteria</taxon>
        <taxon>Rickettsiales</taxon>
        <taxon>Rickettsiaceae</taxon>
        <taxon>Rickettsieae</taxon>
        <taxon>Rickettsia</taxon>
        <taxon>belli group</taxon>
    </lineage>
</organism>
<keyword evidence="1" id="KW-0175">Coiled coil</keyword>
<name>A0AAU7BZR3_9RICK</name>
<dbReference type="InterPro" id="IPR036709">
    <property type="entry name" value="Autotransporte_beta_dom_sf"/>
</dbReference>
<feature type="compositionally biased region" description="Low complexity" evidence="2">
    <location>
        <begin position="91"/>
        <end position="100"/>
    </location>
</feature>
<feature type="coiled-coil region" evidence="1">
    <location>
        <begin position="717"/>
        <end position="782"/>
    </location>
</feature>
<dbReference type="EMBL" id="CP157197">
    <property type="protein sequence ID" value="XBG66587.1"/>
    <property type="molecule type" value="Genomic_DNA"/>
</dbReference>
<gene>
    <name evidence="4" type="ORF">AAGW17_01690</name>
</gene>
<reference evidence="4" key="1">
    <citation type="submission" date="2024-05" db="EMBL/GenBank/DDBJ databases">
        <title>Characterization of a novel Rickettsia species. (Rickettsia oklahomia sp. nov.) from Amblyomma americanum ticks.</title>
        <authorList>
            <person name="Korla P.K."/>
            <person name="Karounos M."/>
            <person name="Wilson J.M."/>
            <person name="Little S.E."/>
            <person name="Qurollo B.A."/>
        </authorList>
    </citation>
    <scope>NUCLEOTIDE SEQUENCE</scope>
    <source>
        <strain evidence="4">Oklahoma-10</strain>
    </source>
</reference>
<feature type="domain" description="Autotransporter" evidence="3">
    <location>
        <begin position="1221"/>
        <end position="1505"/>
    </location>
</feature>
<proteinExistence type="predicted"/>
<feature type="coiled-coil region" evidence="1">
    <location>
        <begin position="517"/>
        <end position="577"/>
    </location>
</feature>
<evidence type="ECO:0000256" key="1">
    <source>
        <dbReference type="SAM" id="Coils"/>
    </source>
</evidence>
<feature type="region of interest" description="Disordered" evidence="2">
    <location>
        <begin position="71"/>
        <end position="137"/>
    </location>
</feature>
<dbReference type="RefSeq" id="WP_347939206.1">
    <property type="nucleotide sequence ID" value="NZ_CP157197.1"/>
</dbReference>
<feature type="coiled-coil region" evidence="1">
    <location>
        <begin position="244"/>
        <end position="278"/>
    </location>
</feature>
<dbReference type="PROSITE" id="PS51208">
    <property type="entry name" value="AUTOTRANSPORTER"/>
    <property type="match status" value="1"/>
</dbReference>
<dbReference type="KEGG" id="rof:AAGW17_01690"/>
<feature type="compositionally biased region" description="Polar residues" evidence="2">
    <location>
        <begin position="121"/>
        <end position="137"/>
    </location>
</feature>
<evidence type="ECO:0000313" key="4">
    <source>
        <dbReference type="EMBL" id="XBG66587.1"/>
    </source>
</evidence>
<feature type="coiled-coil region" evidence="1">
    <location>
        <begin position="454"/>
        <end position="493"/>
    </location>
</feature>
<evidence type="ECO:0000256" key="2">
    <source>
        <dbReference type="SAM" id="MobiDB-lite"/>
    </source>
</evidence>
<dbReference type="SUPFAM" id="SSF103515">
    <property type="entry name" value="Autotransporter"/>
    <property type="match status" value="1"/>
</dbReference>
<feature type="coiled-coil region" evidence="1">
    <location>
        <begin position="302"/>
        <end position="336"/>
    </location>
</feature>
<accession>A0AAU7BZR3</accession>
<dbReference type="SMART" id="SM00869">
    <property type="entry name" value="Autotransporter"/>
    <property type="match status" value="1"/>
</dbReference>
<feature type="compositionally biased region" description="Low complexity" evidence="2">
    <location>
        <begin position="110"/>
        <end position="120"/>
    </location>
</feature>
<dbReference type="Gene3D" id="2.40.128.130">
    <property type="entry name" value="Autotransporter beta-domain"/>
    <property type="match status" value="1"/>
</dbReference>
<feature type="compositionally biased region" description="Polar residues" evidence="2">
    <location>
        <begin position="1007"/>
        <end position="1025"/>
    </location>
</feature>
<feature type="compositionally biased region" description="Acidic residues" evidence="2">
    <location>
        <begin position="1070"/>
        <end position="1079"/>
    </location>
</feature>
<sequence>MSKLIEQNPLKKSRFLKYSLLASISSVGAIMTVPFEGIASSEHINLNVIERGDNGLLPPVINNKFERVKSFGTADNKRKRPPTRRKTLVGNETTEQNQNTYNPEPTEQPTVSSTSSSFVTAPNTPSTTPIFLTPSTSPEHIYTTAPGTQYEPTTHATPNNQHAVAGHKQFNPAAVQRRLSFSEPQQIGQAITTIKPVLPPKPTTLETTAGIINHISKYNENAKSKLSTIITAIETSDKKVKQAAQKIKSRIASDQKKIQKVESQAKNIEKEIRILVKANTSLQDGNNGIKSDNERAKHKTQITKNIEKIKQFEKKLTDKKNEADKLSQEIDSLVNELVLTKPQEKAPVTETTIAGPFLNQQRKLDVFNQQQRVNAVRKAVVDKKKAQAEQVKRNSADTKKLIAQIKQAQLEQNQQHIAEERKRKLDKRETIKIENKSKADKVRKEKTLLQKIKLTKTEEEKKTANDKKVRTIAEKTRKERNKQAEKAEEIRNIKLTVSEQLTQMLDYKKKVQEAEKIEAKNKVSAKIKKELKNIEKLVSKAEKTVSDLETETSRTALRAMQDKMNDYSKQLYKIEDKIKLLTPVVYNSKDSIYKQPPKAKPDMLLTSRIQGTLGKQLDEKDGYLVPNQAHSQIYTTVLPDQTVVDLKSMDLGFVSLGKETDTDVGFNPSWGEGTYLQVGKEPSSEVAALKALGYQDNINQQLDTIARADSIEHPILFQNLLKDLERKKQEAQLVAEQAIVHVTHNPNDNKAKEQAALVSKLLEKYNTDIKLVKKALEDNKENNRRNNNIQKPLEHLDPVLEAKLVPLREYDAVPEESQKLIASKRDTEGQYFVLEDNPKPEKLTIEHMAPQKKQSQLEQDIEAIDSLFQSAIYSDTGCSELSRSSSVDNINSVSSGIDSNDSTTSIRNKIAVLQAYQIAVTVKRQELEQLPSTSSGVDQTSQQIKELKEEELTMHDIINACIADPSKLNNVSLEEINDALKKVSAGSSRSVINILESKDLEDPDSTLDATSQKMLSSNNDDTTINSLQSEEKQSSEDEESIDTGIQKAEDKGLPATLPISSNEYKLILSDDSEDEDNDYDSGIGSESEDNDYDSGIASESEDNDHDSGIGSESEDNDYDSGIASESEDNDHDSGIGSESEDELVDQLPDDSREDNLTTTEFDTVTSLKQEVIEEAKKSIAAIAPTLNQGVQVVKNISKSILSARLDSSEALNAVASGDEEDFRIKRGLWIRGMYGTNNHGRVDNMTGYRGINKAATIGFDIEIDNNIVGIAYSNVYSVFKFKNSKNNDKEFIKSHVVSIYGQKELPKNFLVQALVSASKNFIKDKTTYSYGGIKIRSNVKHRNHSYNAEALLNYNYLVKNNLIITPNIGLRYGKSRDGVYNETGINVQEIALTMKENNILSGIVGTKVKVPLKDALKFHNLGLIFQGAVEHNFKEKTQRINRVVKIFDNTFKQNYLIPKQAKTSYNLGAGVMGIIKNTTISLDYNYYLNKHYRSHQGSIKLKVNL</sequence>
<evidence type="ECO:0000259" key="3">
    <source>
        <dbReference type="PROSITE" id="PS51208"/>
    </source>
</evidence>
<feature type="region of interest" description="Disordered" evidence="2">
    <location>
        <begin position="1068"/>
        <end position="1161"/>
    </location>
</feature>
<feature type="compositionally biased region" description="Acidic residues" evidence="2">
    <location>
        <begin position="1138"/>
        <end position="1148"/>
    </location>
</feature>
<feature type="region of interest" description="Disordered" evidence="2">
    <location>
        <begin position="1001"/>
        <end position="1043"/>
    </location>
</feature>
<protein>
    <submittedName>
        <fullName evidence="4">Autotransporter domain-containing protein</fullName>
    </submittedName>
</protein>
<feature type="compositionally biased region" description="Basic residues" evidence="2">
    <location>
        <begin position="77"/>
        <end position="87"/>
    </location>
</feature>
<dbReference type="InterPro" id="IPR005546">
    <property type="entry name" value="Autotransporte_beta"/>
</dbReference>